<dbReference type="CDD" id="cd00093">
    <property type="entry name" value="HTH_XRE"/>
    <property type="match status" value="1"/>
</dbReference>
<dbReference type="PANTHER" id="PTHR46558">
    <property type="entry name" value="TRACRIPTIONAL REGULATORY PROTEIN-RELATED-RELATED"/>
    <property type="match status" value="1"/>
</dbReference>
<organism evidence="3 4">
    <name type="scientific">Sorlinia euscelidii</name>
    <dbReference type="NCBI Taxonomy" id="3081148"/>
    <lineage>
        <taxon>Bacteria</taxon>
        <taxon>Pseudomonadati</taxon>
        <taxon>Pseudomonadota</taxon>
        <taxon>Alphaproteobacteria</taxon>
        <taxon>Acetobacterales</taxon>
        <taxon>Acetobacteraceae</taxon>
        <taxon>Sorlinia</taxon>
    </lineage>
</organism>
<dbReference type="Pfam" id="PF13560">
    <property type="entry name" value="HTH_31"/>
    <property type="match status" value="1"/>
</dbReference>
<reference evidence="3 4" key="1">
    <citation type="submission" date="2023-10" db="EMBL/GenBank/DDBJ databases">
        <title>Sorlinia euscelidii gen. nov., sp. nov., an acetic acid bacteria isolated from the gut of Euscelidius variegatus emitter.</title>
        <authorList>
            <person name="Michoud G."/>
            <person name="Marasco R."/>
            <person name="Seferji K."/>
            <person name="Gonella E."/>
            <person name="Garuglieri E."/>
            <person name="Alma A."/>
            <person name="Mapelli F."/>
            <person name="Borin S."/>
            <person name="Daffonchio D."/>
            <person name="Crotti E."/>
        </authorList>
    </citation>
    <scope>NUCLEOTIDE SEQUENCE [LARGE SCALE GENOMIC DNA]</scope>
    <source>
        <strain evidence="3 4">EV16P</strain>
    </source>
</reference>
<dbReference type="EMBL" id="JAWJZY010000002">
    <property type="protein sequence ID" value="MEE8658261.1"/>
    <property type="molecule type" value="Genomic_DNA"/>
</dbReference>
<sequence length="127" mass="14279">MPPSLTDLKRPRSADMIAFGRRLKKLRIKLGMTQSQLAVHLGVSENAIVQYETGRSFPRRPRLLILAKVLEVDLTFLLSGATTGEGQARSDFELAALRLFRLIPHAAQPDMLEAMRLYARAFKSETK</sequence>
<protein>
    <recommendedName>
        <fullName evidence="2">HTH cro/C1-type domain-containing protein</fullName>
    </recommendedName>
</protein>
<dbReference type="PANTHER" id="PTHR46558:SF11">
    <property type="entry name" value="HTH-TYPE TRANSCRIPTIONAL REGULATOR XRE"/>
    <property type="match status" value="1"/>
</dbReference>
<dbReference type="RefSeq" id="WP_418115665.1">
    <property type="nucleotide sequence ID" value="NZ_JAWJZZ010000005.1"/>
</dbReference>
<dbReference type="SMART" id="SM00530">
    <property type="entry name" value="HTH_XRE"/>
    <property type="match status" value="1"/>
</dbReference>
<dbReference type="SUPFAM" id="SSF47413">
    <property type="entry name" value="lambda repressor-like DNA-binding domains"/>
    <property type="match status" value="1"/>
</dbReference>
<evidence type="ECO:0000313" key="4">
    <source>
        <dbReference type="Proteomes" id="UP001312908"/>
    </source>
</evidence>
<comment type="caution">
    <text evidence="3">The sequence shown here is derived from an EMBL/GenBank/DDBJ whole genome shotgun (WGS) entry which is preliminary data.</text>
</comment>
<feature type="domain" description="HTH cro/C1-type" evidence="2">
    <location>
        <begin position="23"/>
        <end position="77"/>
    </location>
</feature>
<evidence type="ECO:0000259" key="2">
    <source>
        <dbReference type="PROSITE" id="PS50943"/>
    </source>
</evidence>
<evidence type="ECO:0000256" key="1">
    <source>
        <dbReference type="ARBA" id="ARBA00023125"/>
    </source>
</evidence>
<keyword evidence="1" id="KW-0238">DNA-binding</keyword>
<dbReference type="Gene3D" id="1.10.260.40">
    <property type="entry name" value="lambda repressor-like DNA-binding domains"/>
    <property type="match status" value="1"/>
</dbReference>
<name>A0ABU7U1P6_9PROT</name>
<dbReference type="PROSITE" id="PS50943">
    <property type="entry name" value="HTH_CROC1"/>
    <property type="match status" value="1"/>
</dbReference>
<accession>A0ABU7U1P6</accession>
<dbReference type="Proteomes" id="UP001312908">
    <property type="component" value="Unassembled WGS sequence"/>
</dbReference>
<dbReference type="InterPro" id="IPR001387">
    <property type="entry name" value="Cro/C1-type_HTH"/>
</dbReference>
<keyword evidence="4" id="KW-1185">Reference proteome</keyword>
<evidence type="ECO:0000313" key="3">
    <source>
        <dbReference type="EMBL" id="MEE8658261.1"/>
    </source>
</evidence>
<gene>
    <name evidence="3" type="ORF">DOFOFD_04470</name>
</gene>
<dbReference type="InterPro" id="IPR010982">
    <property type="entry name" value="Lambda_DNA-bd_dom_sf"/>
</dbReference>
<proteinExistence type="predicted"/>